<comment type="subcellular location">
    <subcellularLocation>
        <location evidence="1">Membrane</location>
        <topology evidence="1">Single-pass membrane protein</topology>
    </subcellularLocation>
</comment>
<evidence type="ECO:0000256" key="2">
    <source>
        <dbReference type="ARBA" id="ARBA00010617"/>
    </source>
</evidence>
<dbReference type="InterPro" id="IPR001128">
    <property type="entry name" value="Cyt_P450"/>
</dbReference>
<evidence type="ECO:0000256" key="8">
    <source>
        <dbReference type="ARBA" id="ARBA00023004"/>
    </source>
</evidence>
<keyword evidence="6" id="KW-1133">Transmembrane helix</keyword>
<dbReference type="FunFam" id="1.10.630.10:FF:000007">
    <property type="entry name" value="Cytochrome P450 76C4"/>
    <property type="match status" value="1"/>
</dbReference>
<accession>S8E3W4</accession>
<dbReference type="PRINTS" id="PR00463">
    <property type="entry name" value="EP450I"/>
</dbReference>
<keyword evidence="5 11" id="KW-0479">Metal-binding</keyword>
<evidence type="ECO:0000256" key="12">
    <source>
        <dbReference type="RuleBase" id="RU000461"/>
    </source>
</evidence>
<dbReference type="PRINTS" id="PR00385">
    <property type="entry name" value="P450"/>
</dbReference>
<evidence type="ECO:0000256" key="7">
    <source>
        <dbReference type="ARBA" id="ARBA00023002"/>
    </source>
</evidence>
<comment type="caution">
    <text evidence="13">The sequence shown here is derived from an EMBL/GenBank/DDBJ whole genome shotgun (WGS) entry which is preliminary data.</text>
</comment>
<dbReference type="InterPro" id="IPR017972">
    <property type="entry name" value="Cyt_P450_CS"/>
</dbReference>
<keyword evidence="4" id="KW-0812">Transmembrane</keyword>
<dbReference type="GO" id="GO:0016020">
    <property type="term" value="C:membrane"/>
    <property type="evidence" value="ECO:0007669"/>
    <property type="project" value="UniProtKB-SubCell"/>
</dbReference>
<dbReference type="GO" id="GO:0020037">
    <property type="term" value="F:heme binding"/>
    <property type="evidence" value="ECO:0007669"/>
    <property type="project" value="InterPro"/>
</dbReference>
<evidence type="ECO:0000256" key="5">
    <source>
        <dbReference type="ARBA" id="ARBA00022723"/>
    </source>
</evidence>
<sequence>FFSLVALTLGTFFLLTSFLRRRTTGKLPPGPAPWPVVGNLFQLGSNPHQSLAKLAKIYGPLFGLRFGQIYTVVISSPDLAREVLQKHDQALSGRMSVEATRSFDHEKMSIGFLPAGDLWRNLRKLLKEQMMTSPRLEASRPLREARLKKLLEYLNKSCDEGSSVDITDAAFVTTMNLMWTTFFSSELMQFDSGGSGEFRETIKGITNVFGAPNLADYFPILGPLDPQGIRRKARFHMGKLLDLFGNIIDERLRERSSQQSSKKQDLLEVLLDLRESSAYQLTNNDIRHLFLDLFVGGSATTAMSIEWTMTELLRSPSILKRTQDEMRNLKDQIQESDLPKLPYLQALIKEVFRYHPAGPLLIPHRSESNVEIKGCTIPQHTQIMINIWAMGRDETIWSNPDVFDPERFIDKKIDFKGRDFELIPFSAGRRICPGIPLAITMFPMAVVTFIHDFDWKLEAGVTPEMIDVGEKFGLALHKLTPLKAIP</sequence>
<keyword evidence="3 11" id="KW-0349">Heme</keyword>
<evidence type="ECO:0000313" key="13">
    <source>
        <dbReference type="EMBL" id="EPS66962.1"/>
    </source>
</evidence>
<name>S8E3W4_9LAMI</name>
<dbReference type="PANTHER" id="PTHR47950:SF4">
    <property type="entry name" value="GERANIOL 8-HYDROXYLASE-LIKE"/>
    <property type="match status" value="1"/>
</dbReference>
<feature type="binding site" description="axial binding residue" evidence="11">
    <location>
        <position position="432"/>
    </location>
    <ligand>
        <name>heme</name>
        <dbReference type="ChEBI" id="CHEBI:30413"/>
    </ligand>
    <ligandPart>
        <name>Fe</name>
        <dbReference type="ChEBI" id="CHEBI:18248"/>
    </ligandPart>
</feature>
<dbReference type="OrthoDB" id="2789670at2759"/>
<reference evidence="13 14" key="1">
    <citation type="journal article" date="2013" name="BMC Genomics">
        <title>The miniature genome of a carnivorous plant Genlisea aurea contains a low number of genes and short non-coding sequences.</title>
        <authorList>
            <person name="Leushkin E.V."/>
            <person name="Sutormin R.A."/>
            <person name="Nabieva E.R."/>
            <person name="Penin A.A."/>
            <person name="Kondrashov A.S."/>
            <person name="Logacheva M.D."/>
        </authorList>
    </citation>
    <scope>NUCLEOTIDE SEQUENCE [LARGE SCALE GENOMIC DNA]</scope>
</reference>
<dbReference type="Gene3D" id="1.10.630.10">
    <property type="entry name" value="Cytochrome P450"/>
    <property type="match status" value="1"/>
</dbReference>
<feature type="non-terminal residue" evidence="13">
    <location>
        <position position="1"/>
    </location>
</feature>
<comment type="similarity">
    <text evidence="2 12">Belongs to the cytochrome P450 family.</text>
</comment>
<dbReference type="EMBL" id="AUSU01003378">
    <property type="protein sequence ID" value="EPS66962.1"/>
    <property type="molecule type" value="Genomic_DNA"/>
</dbReference>
<dbReference type="Pfam" id="PF00067">
    <property type="entry name" value="p450"/>
    <property type="match status" value="1"/>
</dbReference>
<dbReference type="AlphaFoldDB" id="S8E3W4"/>
<keyword evidence="9 12" id="KW-0503">Monooxygenase</keyword>
<keyword evidence="7 12" id="KW-0560">Oxidoreductase</keyword>
<evidence type="ECO:0000256" key="11">
    <source>
        <dbReference type="PIRSR" id="PIRSR602401-1"/>
    </source>
</evidence>
<keyword evidence="8 11" id="KW-0408">Iron</keyword>
<dbReference type="GO" id="GO:0004497">
    <property type="term" value="F:monooxygenase activity"/>
    <property type="evidence" value="ECO:0007669"/>
    <property type="project" value="UniProtKB-KW"/>
</dbReference>
<dbReference type="Proteomes" id="UP000015453">
    <property type="component" value="Unassembled WGS sequence"/>
</dbReference>
<dbReference type="SUPFAM" id="SSF48264">
    <property type="entry name" value="Cytochrome P450"/>
    <property type="match status" value="1"/>
</dbReference>
<evidence type="ECO:0000256" key="6">
    <source>
        <dbReference type="ARBA" id="ARBA00022989"/>
    </source>
</evidence>
<dbReference type="PROSITE" id="PS00086">
    <property type="entry name" value="CYTOCHROME_P450"/>
    <property type="match status" value="1"/>
</dbReference>
<keyword evidence="14" id="KW-1185">Reference proteome</keyword>
<proteinExistence type="inferred from homology"/>
<organism evidence="13 14">
    <name type="scientific">Genlisea aurea</name>
    <dbReference type="NCBI Taxonomy" id="192259"/>
    <lineage>
        <taxon>Eukaryota</taxon>
        <taxon>Viridiplantae</taxon>
        <taxon>Streptophyta</taxon>
        <taxon>Embryophyta</taxon>
        <taxon>Tracheophyta</taxon>
        <taxon>Spermatophyta</taxon>
        <taxon>Magnoliopsida</taxon>
        <taxon>eudicotyledons</taxon>
        <taxon>Gunneridae</taxon>
        <taxon>Pentapetalae</taxon>
        <taxon>asterids</taxon>
        <taxon>lamiids</taxon>
        <taxon>Lamiales</taxon>
        <taxon>Lentibulariaceae</taxon>
        <taxon>Genlisea</taxon>
    </lineage>
</organism>
<dbReference type="InterPro" id="IPR002401">
    <property type="entry name" value="Cyt_P450_E_grp-I"/>
</dbReference>
<protein>
    <recommendedName>
        <fullName evidence="15">Cytochrome P450</fullName>
    </recommendedName>
</protein>
<gene>
    <name evidence="13" type="ORF">M569_07814</name>
</gene>
<dbReference type="GO" id="GO:0016705">
    <property type="term" value="F:oxidoreductase activity, acting on paired donors, with incorporation or reduction of molecular oxygen"/>
    <property type="evidence" value="ECO:0007669"/>
    <property type="project" value="InterPro"/>
</dbReference>
<evidence type="ECO:0000256" key="1">
    <source>
        <dbReference type="ARBA" id="ARBA00004167"/>
    </source>
</evidence>
<comment type="cofactor">
    <cofactor evidence="11">
        <name>heme</name>
        <dbReference type="ChEBI" id="CHEBI:30413"/>
    </cofactor>
</comment>
<evidence type="ECO:0000313" key="14">
    <source>
        <dbReference type="Proteomes" id="UP000015453"/>
    </source>
</evidence>
<evidence type="ECO:0000256" key="4">
    <source>
        <dbReference type="ARBA" id="ARBA00022692"/>
    </source>
</evidence>
<dbReference type="InterPro" id="IPR036396">
    <property type="entry name" value="Cyt_P450_sf"/>
</dbReference>
<keyword evidence="10" id="KW-0472">Membrane</keyword>
<evidence type="ECO:0000256" key="10">
    <source>
        <dbReference type="ARBA" id="ARBA00023136"/>
    </source>
</evidence>
<dbReference type="PANTHER" id="PTHR47950">
    <property type="entry name" value="CYTOCHROME P450, FAMILY 76, SUBFAMILY C, POLYPEPTIDE 5-RELATED"/>
    <property type="match status" value="1"/>
</dbReference>
<dbReference type="GO" id="GO:0005506">
    <property type="term" value="F:iron ion binding"/>
    <property type="evidence" value="ECO:0007669"/>
    <property type="project" value="InterPro"/>
</dbReference>
<evidence type="ECO:0000256" key="9">
    <source>
        <dbReference type="ARBA" id="ARBA00023033"/>
    </source>
</evidence>
<evidence type="ECO:0008006" key="15">
    <source>
        <dbReference type="Google" id="ProtNLM"/>
    </source>
</evidence>
<feature type="non-terminal residue" evidence="13">
    <location>
        <position position="486"/>
    </location>
</feature>
<dbReference type="CDD" id="cd11073">
    <property type="entry name" value="CYP76-like"/>
    <property type="match status" value="1"/>
</dbReference>
<evidence type="ECO:0000256" key="3">
    <source>
        <dbReference type="ARBA" id="ARBA00022617"/>
    </source>
</evidence>